<feature type="transmembrane region" description="Helical" evidence="7">
    <location>
        <begin position="166"/>
        <end position="187"/>
    </location>
</feature>
<evidence type="ECO:0000256" key="1">
    <source>
        <dbReference type="ARBA" id="ARBA00004651"/>
    </source>
</evidence>
<dbReference type="SUPFAM" id="SSF103473">
    <property type="entry name" value="MFS general substrate transporter"/>
    <property type="match status" value="1"/>
</dbReference>
<keyword evidence="10" id="KW-1185">Reference proteome</keyword>
<feature type="transmembrane region" description="Helical" evidence="7">
    <location>
        <begin position="100"/>
        <end position="118"/>
    </location>
</feature>
<keyword evidence="3" id="KW-1003">Cell membrane</keyword>
<evidence type="ECO:0000256" key="5">
    <source>
        <dbReference type="ARBA" id="ARBA00022989"/>
    </source>
</evidence>
<evidence type="ECO:0000256" key="4">
    <source>
        <dbReference type="ARBA" id="ARBA00022692"/>
    </source>
</evidence>
<dbReference type="Pfam" id="PF07690">
    <property type="entry name" value="MFS_1"/>
    <property type="match status" value="1"/>
</dbReference>
<organism evidence="9 10">
    <name type="scientific">Pseudoflavonifractor capillosus ATCC 29799</name>
    <dbReference type="NCBI Taxonomy" id="411467"/>
    <lineage>
        <taxon>Bacteria</taxon>
        <taxon>Bacillati</taxon>
        <taxon>Bacillota</taxon>
        <taxon>Clostridia</taxon>
        <taxon>Eubacteriales</taxon>
        <taxon>Oscillospiraceae</taxon>
        <taxon>Pseudoflavonifractor</taxon>
    </lineage>
</organism>
<reference evidence="9 10" key="2">
    <citation type="submission" date="2007-06" db="EMBL/GenBank/DDBJ databases">
        <title>Draft genome sequence of Pseudoflavonifractor capillosus ATCC 29799.</title>
        <authorList>
            <person name="Sudarsanam P."/>
            <person name="Ley R."/>
            <person name="Guruge J."/>
            <person name="Turnbaugh P.J."/>
            <person name="Mahowald M."/>
            <person name="Liep D."/>
            <person name="Gordon J."/>
        </authorList>
    </citation>
    <scope>NUCLEOTIDE SEQUENCE [LARGE SCALE GENOMIC DNA]</scope>
    <source>
        <strain evidence="9 10">ATCC 29799</strain>
    </source>
</reference>
<dbReference type="InterPro" id="IPR036259">
    <property type="entry name" value="MFS_trans_sf"/>
</dbReference>
<proteinExistence type="predicted"/>
<dbReference type="STRING" id="411467.BACCAP_03592"/>
<dbReference type="EMBL" id="AAXG02000032">
    <property type="protein sequence ID" value="EDM98790.1"/>
    <property type="molecule type" value="Genomic_DNA"/>
</dbReference>
<feature type="transmembrane region" description="Helical" evidence="7">
    <location>
        <begin position="265"/>
        <end position="283"/>
    </location>
</feature>
<feature type="transmembrane region" description="Helical" evidence="7">
    <location>
        <begin position="220"/>
        <end position="245"/>
    </location>
</feature>
<feature type="transmembrane region" description="Helical" evidence="7">
    <location>
        <begin position="381"/>
        <end position="400"/>
    </location>
</feature>
<feature type="transmembrane region" description="Helical" evidence="7">
    <location>
        <begin position="314"/>
        <end position="336"/>
    </location>
</feature>
<protein>
    <submittedName>
        <fullName evidence="9">Transporter, major facilitator family protein</fullName>
    </submittedName>
</protein>
<sequence>MKSSKLFHRDFTIMILGQIMSLFGNAILRFTLSLHVLDLTGSAAVFGSILALSTVPTVLFSPVGGVVADRFPRQRIMYVLDFSTAALVLIYLLFFFRQGGVAAAGAVMVLLAVIQALYQPSVVSSIPLLCAQDQLMAANGVAAQVQALSTLLGPILGAVLKSTLGAGPLLAAGAICFFLSAVLELFLHIPFVRRPSAAPFRQARQDLGEAFRFLLREKPYLLHFLLVLAGVNFFLSALFTVGLPFLIKTYLGLSDLLYSFSEDALGLGSILGGLFAGVAARVSMRNSHRFLMATSAMVAPMVLALAFSMTPMGVWAVITLCAVLGMAFAVLFNIFAQTYLQQQTPAPLLDKVSSLDSAVCVCALPLGQAVYGALFQMLSGAVWLVLLFGLVSSLLMALSLGRLFRRLSGGASGVLQSGQ</sequence>
<dbReference type="GO" id="GO:0022857">
    <property type="term" value="F:transmembrane transporter activity"/>
    <property type="evidence" value="ECO:0007669"/>
    <property type="project" value="InterPro"/>
</dbReference>
<comment type="subcellular location">
    <subcellularLocation>
        <location evidence="1">Cell membrane</location>
        <topology evidence="1">Multi-pass membrane protein</topology>
    </subcellularLocation>
</comment>
<dbReference type="OrthoDB" id="9775268at2"/>
<dbReference type="Proteomes" id="UP000003639">
    <property type="component" value="Unassembled WGS sequence"/>
</dbReference>
<keyword evidence="6 7" id="KW-0472">Membrane</keyword>
<dbReference type="GO" id="GO:0005886">
    <property type="term" value="C:plasma membrane"/>
    <property type="evidence" value="ECO:0007669"/>
    <property type="project" value="UniProtKB-SubCell"/>
</dbReference>
<dbReference type="PANTHER" id="PTHR43266:SF9">
    <property type="entry name" value="PERMEASE, MAJOR FACILITATOR SUPERFAMILY-RELATED"/>
    <property type="match status" value="1"/>
</dbReference>
<feature type="transmembrane region" description="Helical" evidence="7">
    <location>
        <begin position="290"/>
        <end position="308"/>
    </location>
</feature>
<dbReference type="InterPro" id="IPR020846">
    <property type="entry name" value="MFS_dom"/>
</dbReference>
<evidence type="ECO:0000256" key="2">
    <source>
        <dbReference type="ARBA" id="ARBA00022448"/>
    </source>
</evidence>
<dbReference type="PROSITE" id="PS50850">
    <property type="entry name" value="MFS"/>
    <property type="match status" value="1"/>
</dbReference>
<keyword evidence="2" id="KW-0813">Transport</keyword>
<feature type="transmembrane region" description="Helical" evidence="7">
    <location>
        <begin position="44"/>
        <end position="64"/>
    </location>
</feature>
<feature type="transmembrane region" description="Helical" evidence="7">
    <location>
        <begin position="76"/>
        <end position="94"/>
    </location>
</feature>
<evidence type="ECO:0000256" key="6">
    <source>
        <dbReference type="ARBA" id="ARBA00023136"/>
    </source>
</evidence>
<dbReference type="RefSeq" id="WP_006574096.1">
    <property type="nucleotide sequence ID" value="NZ_AAXG02000032.1"/>
</dbReference>
<evidence type="ECO:0000259" key="8">
    <source>
        <dbReference type="PROSITE" id="PS50850"/>
    </source>
</evidence>
<evidence type="ECO:0000313" key="10">
    <source>
        <dbReference type="Proteomes" id="UP000003639"/>
    </source>
</evidence>
<dbReference type="CDD" id="cd06173">
    <property type="entry name" value="MFS_MefA_like"/>
    <property type="match status" value="1"/>
</dbReference>
<dbReference type="InterPro" id="IPR011701">
    <property type="entry name" value="MFS"/>
</dbReference>
<keyword evidence="5 7" id="KW-1133">Transmembrane helix</keyword>
<dbReference type="PANTHER" id="PTHR43266">
    <property type="entry name" value="MACROLIDE-EFFLUX PROTEIN"/>
    <property type="match status" value="1"/>
</dbReference>
<gene>
    <name evidence="9" type="ORF">BACCAP_03592</name>
</gene>
<feature type="transmembrane region" description="Helical" evidence="7">
    <location>
        <begin position="12"/>
        <end position="32"/>
    </location>
</feature>
<accession>A6NZE1</accession>
<comment type="caution">
    <text evidence="9">The sequence shown here is derived from an EMBL/GenBank/DDBJ whole genome shotgun (WGS) entry which is preliminary data.</text>
</comment>
<dbReference type="Gene3D" id="1.20.1250.20">
    <property type="entry name" value="MFS general substrate transporter like domains"/>
    <property type="match status" value="1"/>
</dbReference>
<evidence type="ECO:0000256" key="7">
    <source>
        <dbReference type="SAM" id="Phobius"/>
    </source>
</evidence>
<dbReference type="AlphaFoldDB" id="A6NZE1"/>
<reference evidence="9 10" key="1">
    <citation type="submission" date="2007-04" db="EMBL/GenBank/DDBJ databases">
        <authorList>
            <person name="Fulton L."/>
            <person name="Clifton S."/>
            <person name="Fulton B."/>
            <person name="Xu J."/>
            <person name="Minx P."/>
            <person name="Pepin K.H."/>
            <person name="Johnson M."/>
            <person name="Thiruvilangam P."/>
            <person name="Bhonagiri V."/>
            <person name="Nash W.E."/>
            <person name="Mardis E.R."/>
            <person name="Wilson R.K."/>
        </authorList>
    </citation>
    <scope>NUCLEOTIDE SEQUENCE [LARGE SCALE GENOMIC DNA]</scope>
    <source>
        <strain evidence="9 10">ATCC 29799</strain>
    </source>
</reference>
<evidence type="ECO:0000313" key="9">
    <source>
        <dbReference type="EMBL" id="EDM98790.1"/>
    </source>
</evidence>
<dbReference type="eggNOG" id="COG2271">
    <property type="taxonomic scope" value="Bacteria"/>
</dbReference>
<evidence type="ECO:0000256" key="3">
    <source>
        <dbReference type="ARBA" id="ARBA00022475"/>
    </source>
</evidence>
<name>A6NZE1_9FIRM</name>
<feature type="domain" description="Major facilitator superfamily (MFS) profile" evidence="8">
    <location>
        <begin position="10"/>
        <end position="404"/>
    </location>
</feature>
<keyword evidence="4 7" id="KW-0812">Transmembrane</keyword>